<dbReference type="Proteomes" id="UP000768646">
    <property type="component" value="Unassembled WGS sequence"/>
</dbReference>
<gene>
    <name evidence="1" type="ORF">PORY_000719</name>
</gene>
<organism evidence="1 2">
    <name type="scientific">Pneumocystis oryctolagi</name>
    <dbReference type="NCBI Taxonomy" id="42067"/>
    <lineage>
        <taxon>Eukaryota</taxon>
        <taxon>Fungi</taxon>
        <taxon>Dikarya</taxon>
        <taxon>Ascomycota</taxon>
        <taxon>Taphrinomycotina</taxon>
        <taxon>Pneumocystomycetes</taxon>
        <taxon>Pneumocystaceae</taxon>
        <taxon>Pneumocystis</taxon>
    </lineage>
</organism>
<proteinExistence type="predicted"/>
<reference evidence="1 2" key="1">
    <citation type="journal article" date="2021" name="Commun. Biol.">
        <title>Genomic insights into the host specific adaptation of the Pneumocystis genus.</title>
        <authorList>
            <person name="Cisse O.H."/>
            <person name="Ma L."/>
            <person name="Dekker J.P."/>
            <person name="Khil P.P."/>
            <person name="Youn J.-H."/>
            <person name="Brenchley J.M."/>
            <person name="Blair R."/>
            <person name="Pahar B."/>
            <person name="Chabe M."/>
            <person name="Van Rompay K.K.A."/>
            <person name="Keesler R."/>
            <person name="Sukura A."/>
            <person name="Hirsch V."/>
            <person name="Kutty G."/>
            <person name="Liu Y."/>
            <person name="Peng L."/>
            <person name="Chen J."/>
            <person name="Song J."/>
            <person name="Weissenbacher-Lang C."/>
            <person name="Xu J."/>
            <person name="Upham N.S."/>
            <person name="Stajich J.E."/>
            <person name="Cuomo C.A."/>
            <person name="Cushion M.T."/>
            <person name="Kovacs J.A."/>
        </authorList>
    </citation>
    <scope>NUCLEOTIDE SEQUENCE [LARGE SCALE GENOMIC DNA]</scope>
    <source>
        <strain evidence="1 2">RABM</strain>
    </source>
</reference>
<evidence type="ECO:0000313" key="2">
    <source>
        <dbReference type="Proteomes" id="UP000768646"/>
    </source>
</evidence>
<name>A0ACB7CIU1_9ASCO</name>
<comment type="caution">
    <text evidence="1">The sequence shown here is derived from an EMBL/GenBank/DDBJ whole genome shotgun (WGS) entry which is preliminary data.</text>
</comment>
<dbReference type="EMBL" id="JABTEG010000002">
    <property type="protein sequence ID" value="KAG4305809.1"/>
    <property type="molecule type" value="Genomic_DNA"/>
</dbReference>
<protein>
    <submittedName>
        <fullName evidence="1">Uncharacterized protein</fullName>
    </submittedName>
</protein>
<accession>A0ACB7CIU1</accession>
<keyword evidence="2" id="KW-1185">Reference proteome</keyword>
<evidence type="ECO:0000313" key="1">
    <source>
        <dbReference type="EMBL" id="KAG4305809.1"/>
    </source>
</evidence>
<sequence>MNISTYLRFNNSVLPPKDALIAVTSTIYVSPVFIIYHFIRTSIQNDRAVVLVSFLNDFQELGFDFSSKICSEKLVYVDGLTRLYGYPLNEESEKRTTIPTIYVKLQGESNLDDIFSAIQTGIDQASSLGEIPSLIFWGADFLVASEILTPSDLLSLVSVSRGMVHHCVVTLNADSALLSSEKRSSELETNYSIFFHTIICQSHSIVSLRQLPSGRAKEVTGIIRVSRGSGYYAAQEDIKTHTSSDEEYKDSQFEMLYWVHDLGKLIYHCLNYIEKKFELIQLQNENEYLKTITEQAALQADDDGRTSDAILLYHLSEDFDTVVSIINKVLGESLSSPTFNNYVESGDTSLKTNLSLMAMENPKRLAQNMMSVYFNNLGIYSKISSINRDACKILLKMADARTAYIEGKWEQSLAIIEQLNIIPLDCNVDIGAIKKQAQDFVSLHESIARNVSGLLVMSMESLYKLNNKLKMSPFVDSSRNAKLTELRKRAKSVMIYAGMIQYRMSSEIYSHISRLDVMF</sequence>